<sequence length="450" mass="50403">MAARLTNLASTPEFLRGQYFQQRSFCCTSTTCLSPVSLGMQMTAQLLKGNEIILDTYFLLPKRCFTSVYCEAVVPLRSTPAQQCRNMALLHLIEIDFLCGLAHNAIIAPSAAVCPPLPPTGTHREGGSDLRTATVGDLHQVLAPCERTSYTVLRVYFIVGLINIFAQRDNYGIKDPPPNGMDIRVRRSLPDAGFEPITHTVYENQLLDRPKRNPYYRKIRIPVNTRSDNSNTTNRYDIFNPNYNYLFNRTNVTNSGTGYSNRPYIRSYPYGYPPGYEPRPATPGYRNPGSTPVYYNYQNPNGQSFAGYNSYTPRPVNYSPLMDKLANYPRNNAQNPNVRGSSSYNNNNLPTPVNNNYYNMPTTLPTPSNDPYGMIPTSNNTNPYGALPNNNLPTAVSPTPSPVVNVTTPSHNTSRTTTERILSGCVICNIPCPEFMKRIGRWCVDDEDYS</sequence>
<gene>
    <name evidence="1" type="ORF">SFRICE_036891</name>
</gene>
<dbReference type="EMBL" id="ODYU01003790">
    <property type="protein sequence ID" value="SOQ42991.1"/>
    <property type="molecule type" value="Genomic_DNA"/>
</dbReference>
<dbReference type="AlphaFoldDB" id="A0A2H1VQ67"/>
<name>A0A2H1VQ67_SPOFR</name>
<evidence type="ECO:0000313" key="1">
    <source>
        <dbReference type="EMBL" id="SOQ42991.1"/>
    </source>
</evidence>
<accession>A0A2H1VQ67</accession>
<reference evidence="1" key="1">
    <citation type="submission" date="2016-07" db="EMBL/GenBank/DDBJ databases">
        <authorList>
            <person name="Bretaudeau A."/>
        </authorList>
    </citation>
    <scope>NUCLEOTIDE SEQUENCE</scope>
    <source>
        <strain evidence="1">Rice</strain>
        <tissue evidence="1">Whole body</tissue>
    </source>
</reference>
<protein>
    <submittedName>
        <fullName evidence="1">SFRICE_036891</fullName>
    </submittedName>
</protein>
<proteinExistence type="predicted"/>
<organism evidence="1">
    <name type="scientific">Spodoptera frugiperda</name>
    <name type="common">Fall armyworm</name>
    <dbReference type="NCBI Taxonomy" id="7108"/>
    <lineage>
        <taxon>Eukaryota</taxon>
        <taxon>Metazoa</taxon>
        <taxon>Ecdysozoa</taxon>
        <taxon>Arthropoda</taxon>
        <taxon>Hexapoda</taxon>
        <taxon>Insecta</taxon>
        <taxon>Pterygota</taxon>
        <taxon>Neoptera</taxon>
        <taxon>Endopterygota</taxon>
        <taxon>Lepidoptera</taxon>
        <taxon>Glossata</taxon>
        <taxon>Ditrysia</taxon>
        <taxon>Noctuoidea</taxon>
        <taxon>Noctuidae</taxon>
        <taxon>Amphipyrinae</taxon>
        <taxon>Spodoptera</taxon>
    </lineage>
</organism>